<dbReference type="InterPro" id="IPR011017">
    <property type="entry name" value="TRASH_dom"/>
</dbReference>
<dbReference type="PATRIC" id="fig|1274524.3.peg.4632"/>
<dbReference type="AlphaFoldDB" id="M5PAY7"/>
<dbReference type="Gene3D" id="3.40.960.10">
    <property type="entry name" value="VSR Endonuclease"/>
    <property type="match status" value="1"/>
</dbReference>
<organism evidence="2 3">
    <name type="scientific">Bacillus sonorensis L12</name>
    <dbReference type="NCBI Taxonomy" id="1274524"/>
    <lineage>
        <taxon>Bacteria</taxon>
        <taxon>Bacillati</taxon>
        <taxon>Bacillota</taxon>
        <taxon>Bacilli</taxon>
        <taxon>Bacillales</taxon>
        <taxon>Bacillaceae</taxon>
        <taxon>Bacillus</taxon>
    </lineage>
</organism>
<accession>M5PAY7</accession>
<proteinExistence type="predicted"/>
<evidence type="ECO:0000313" key="2">
    <source>
        <dbReference type="EMBL" id="EME72520.1"/>
    </source>
</evidence>
<dbReference type="SMART" id="SM00746">
    <property type="entry name" value="TRASH"/>
    <property type="match status" value="5"/>
</dbReference>
<sequence>MIITEQTIEVKINKKNKEHFLKKGYKPLENGGILSVSPKDLPIGSTKKLKCICDNCNITFSRSAKSALVSKRHFCKNQCKAEYQKGKPSPLNTRVRETCSYCKKEILIKKYRSMKLRRGEQENVFCSRECQGKWRSENSPKEVTAGIEKTCLQCGNNYKVSPYRQQTSKYCSSKCRSESKNNKIKTACGVCNTELFVVPSKIKKSKSGLVFCSNKCVGMFNKYKRDQKIKKTCIICNNVYFLRPSLARKSVTCSKKCQNIWQSQYLTGKNANRYNKDFPIEKRITQCEYCKKEVILKSPYLVAQKTKNGTKTFCSNDCRQIWYATVWSQREEWKKQSQIRAVNILSSGLISKTNSKCQIIVNGILKSMKINTINEHNLKYFTIDNYLPEYNLMIEVMGTYWHTDPRKYKQINYKTQYDRIINDKRKRLAIKSLEQIDILYLWEMDILNDPILIKALIKEYIINNGELKNYHSFNYEISKKSLSLKKNIILPYMDFDKNKLDMITDLSVHKMKSKKQIDKWGTFFCDHCGKETERLKSRYKKTSNHFCCQDCQINFKRNTLS</sequence>
<evidence type="ECO:0000313" key="3">
    <source>
        <dbReference type="Proteomes" id="UP000011907"/>
    </source>
</evidence>
<comment type="caution">
    <text evidence="2">The sequence shown here is derived from an EMBL/GenBank/DDBJ whole genome shotgun (WGS) entry which is preliminary data.</text>
</comment>
<feature type="domain" description="TRASH" evidence="1">
    <location>
        <begin position="53"/>
        <end position="87"/>
    </location>
</feature>
<dbReference type="STRING" id="1274524.BSONL12_21479"/>
<dbReference type="Proteomes" id="UP000011907">
    <property type="component" value="Unassembled WGS sequence"/>
</dbReference>
<feature type="domain" description="TRASH" evidence="1">
    <location>
        <begin position="287"/>
        <end position="326"/>
    </location>
</feature>
<protein>
    <submittedName>
        <fullName evidence="2">Restriction endonuclease</fullName>
    </submittedName>
</protein>
<dbReference type="EMBL" id="AOFM01000015">
    <property type="protein sequence ID" value="EME72520.1"/>
    <property type="molecule type" value="Genomic_DNA"/>
</dbReference>
<evidence type="ECO:0000259" key="1">
    <source>
        <dbReference type="SMART" id="SM00746"/>
    </source>
</evidence>
<gene>
    <name evidence="2" type="ORF">BSONL12_21479</name>
</gene>
<keyword evidence="2" id="KW-0378">Hydrolase</keyword>
<reference evidence="2 3" key="1">
    <citation type="journal article" date="2013" name="Genome Announc.">
        <title>Draft Whole-Genome Sequence of Bacillus sonorensis Strain L12, a Source of Nonribosomal Lipopeptides.</title>
        <authorList>
            <person name="Adimpong D.B."/>
            <person name="Sorensen K.I."/>
            <person name="Nielsen D.S."/>
            <person name="Thorsen L."/>
            <person name="Rasmussen T.B."/>
            <person name="Derkx P.M."/>
            <person name="Jespersen L."/>
        </authorList>
    </citation>
    <scope>NUCLEOTIDE SEQUENCE [LARGE SCALE GENOMIC DNA]</scope>
    <source>
        <strain evidence="2 3">L12</strain>
    </source>
</reference>
<feature type="domain" description="TRASH" evidence="1">
    <location>
        <begin position="525"/>
        <end position="559"/>
    </location>
</feature>
<keyword evidence="2" id="KW-0540">Nuclease</keyword>
<feature type="domain" description="TRASH" evidence="1">
    <location>
        <begin position="99"/>
        <end position="138"/>
    </location>
</feature>
<dbReference type="GO" id="GO:0004519">
    <property type="term" value="F:endonuclease activity"/>
    <property type="evidence" value="ECO:0007669"/>
    <property type="project" value="UniProtKB-KW"/>
</dbReference>
<dbReference type="OrthoDB" id="9757917at2"/>
<name>M5PAY7_9BACI</name>
<dbReference type="RefSeq" id="WP_006640218.1">
    <property type="nucleotide sequence ID" value="NZ_AOFM01000015.1"/>
</dbReference>
<keyword evidence="2" id="KW-0255">Endonuclease</keyword>
<feature type="domain" description="TRASH" evidence="1">
    <location>
        <begin position="188"/>
        <end position="224"/>
    </location>
</feature>